<evidence type="ECO:0000256" key="14">
    <source>
        <dbReference type="RuleBase" id="RU000336"/>
    </source>
</evidence>
<dbReference type="InterPro" id="IPR045864">
    <property type="entry name" value="aa-tRNA-synth_II/BPL/LPL"/>
</dbReference>
<keyword evidence="7 13" id="KW-0547">Nucleotide-binding</keyword>
<dbReference type="PRINTS" id="PR00982">
    <property type="entry name" value="TRNASYNTHLYS"/>
</dbReference>
<dbReference type="Pfam" id="PF00152">
    <property type="entry name" value="tRNA-synt_2"/>
    <property type="match status" value="1"/>
</dbReference>
<comment type="caution">
    <text evidence="16">The sequence shown here is derived from an EMBL/GenBank/DDBJ whole genome shotgun (WGS) entry which is preliminary data.</text>
</comment>
<dbReference type="CDD" id="cd00775">
    <property type="entry name" value="LysRS_core"/>
    <property type="match status" value="1"/>
</dbReference>
<dbReference type="Gene3D" id="3.30.930.10">
    <property type="entry name" value="Bira Bifunctional Protein, Domain 2"/>
    <property type="match status" value="1"/>
</dbReference>
<dbReference type="PANTHER" id="PTHR42918:SF15">
    <property type="entry name" value="LYSINE--TRNA LIGASE, CHLOROPLASTIC_MITOCHONDRIAL"/>
    <property type="match status" value="1"/>
</dbReference>
<dbReference type="EMBL" id="JAZHPZ010000018">
    <property type="protein sequence ID" value="MEF2968706.1"/>
    <property type="molecule type" value="Genomic_DNA"/>
</dbReference>
<feature type="binding site" evidence="13">
    <location>
        <position position="397"/>
    </location>
    <ligand>
        <name>Mg(2+)</name>
        <dbReference type="ChEBI" id="CHEBI:18420"/>
        <label>1</label>
    </ligand>
</feature>
<dbReference type="RefSeq" id="WP_331848953.1">
    <property type="nucleotide sequence ID" value="NZ_JAZHPZ010000018.1"/>
</dbReference>
<dbReference type="InterPro" id="IPR012340">
    <property type="entry name" value="NA-bd_OB-fold"/>
</dbReference>
<dbReference type="CDD" id="cd04322">
    <property type="entry name" value="LysRS_N"/>
    <property type="match status" value="1"/>
</dbReference>
<keyword evidence="11 13" id="KW-0030">Aminoacyl-tRNA synthetase</keyword>
<feature type="domain" description="Aminoacyl-transfer RNA synthetases class-II family profile" evidence="15">
    <location>
        <begin position="170"/>
        <end position="481"/>
    </location>
</feature>
<keyword evidence="4 13" id="KW-0963">Cytoplasm</keyword>
<dbReference type="EC" id="6.1.1.6" evidence="13"/>
<dbReference type="SUPFAM" id="SSF50249">
    <property type="entry name" value="Nucleic acid-binding proteins"/>
    <property type="match status" value="1"/>
</dbReference>
<dbReference type="GO" id="GO:0004824">
    <property type="term" value="F:lysine-tRNA ligase activity"/>
    <property type="evidence" value="ECO:0007669"/>
    <property type="project" value="UniProtKB-EC"/>
</dbReference>
<evidence type="ECO:0000256" key="9">
    <source>
        <dbReference type="ARBA" id="ARBA00022842"/>
    </source>
</evidence>
<evidence type="ECO:0000256" key="8">
    <source>
        <dbReference type="ARBA" id="ARBA00022840"/>
    </source>
</evidence>
<reference evidence="16 17" key="1">
    <citation type="submission" date="2024-02" db="EMBL/GenBank/DDBJ databases">
        <title>A nitrogen-fixing paenibacillus bacterium.</title>
        <authorList>
            <person name="Zhang W.L."/>
            <person name="Chen S.F."/>
        </authorList>
    </citation>
    <scope>NUCLEOTIDE SEQUENCE [LARGE SCALE GENOMIC DNA]</scope>
    <source>
        <strain evidence="16 17">M1</strain>
    </source>
</reference>
<keyword evidence="8 13" id="KW-0067">ATP-binding</keyword>
<evidence type="ECO:0000256" key="5">
    <source>
        <dbReference type="ARBA" id="ARBA00022598"/>
    </source>
</evidence>
<dbReference type="HAMAP" id="MF_00252">
    <property type="entry name" value="Lys_tRNA_synth_class2"/>
    <property type="match status" value="1"/>
</dbReference>
<comment type="subunit">
    <text evidence="3 13">Homodimer.</text>
</comment>
<protein>
    <recommendedName>
        <fullName evidence="13">Lysine--tRNA ligase</fullName>
        <ecNumber evidence="13">6.1.1.6</ecNumber>
    </recommendedName>
    <alternativeName>
        <fullName evidence="13">Lysyl-tRNA synthetase</fullName>
        <shortName evidence="13">LysRS</shortName>
    </alternativeName>
</protein>
<dbReference type="Proteomes" id="UP001306950">
    <property type="component" value="Unassembled WGS sequence"/>
</dbReference>
<dbReference type="InterPro" id="IPR004364">
    <property type="entry name" value="Aa-tRNA-synt_II"/>
</dbReference>
<dbReference type="PROSITE" id="PS50862">
    <property type="entry name" value="AA_TRNA_LIGASE_II"/>
    <property type="match status" value="1"/>
</dbReference>
<evidence type="ECO:0000256" key="11">
    <source>
        <dbReference type="ARBA" id="ARBA00023146"/>
    </source>
</evidence>
<dbReference type="SUPFAM" id="SSF55681">
    <property type="entry name" value="Class II aaRS and biotin synthetases"/>
    <property type="match status" value="1"/>
</dbReference>
<keyword evidence="5 13" id="KW-0436">Ligase</keyword>
<dbReference type="InterPro" id="IPR002313">
    <property type="entry name" value="Lys-tRNA-ligase_II"/>
</dbReference>
<keyword evidence="10 13" id="KW-0648">Protein biosynthesis</keyword>
<keyword evidence="6 13" id="KW-0479">Metal-binding</keyword>
<dbReference type="PIRSF" id="PIRSF039101">
    <property type="entry name" value="LysRS2"/>
    <property type="match status" value="1"/>
</dbReference>
<keyword evidence="9 13" id="KW-0460">Magnesium</keyword>
<dbReference type="InterPro" id="IPR006195">
    <property type="entry name" value="aa-tRNA-synth_II"/>
</dbReference>
<gene>
    <name evidence="13 16" type="primary">lysS</name>
    <name evidence="16" type="ORF">V3851_23170</name>
</gene>
<evidence type="ECO:0000313" key="16">
    <source>
        <dbReference type="EMBL" id="MEF2968706.1"/>
    </source>
</evidence>
<dbReference type="PANTHER" id="PTHR42918">
    <property type="entry name" value="LYSYL-TRNA SYNTHETASE"/>
    <property type="match status" value="1"/>
</dbReference>
<dbReference type="InterPro" id="IPR018149">
    <property type="entry name" value="Lys-tRNA-synth_II_C"/>
</dbReference>
<dbReference type="InterPro" id="IPR004365">
    <property type="entry name" value="NA-bd_OB_tRNA"/>
</dbReference>
<dbReference type="Gene3D" id="2.40.50.140">
    <property type="entry name" value="Nucleic acid-binding proteins"/>
    <property type="match status" value="1"/>
</dbReference>
<sequence>MLQIRRDKLDELRGLGVDPFGKKYVRTSMAGDILKQYDGLTKEELDEKQVEVSIAGRIMAKRVMGKASFAHIQDLSGKIQIYVRQDSVPADKYAAFHILDLGDIVGVTGEVFKTKTGETTIKVKDLEVLSKSLYPLPDKYHGLKDVELRYRQRYVDLIVNPEVQQTFIKRSRIIQSMRRYLDSLGYLEVETPTLHNIAGGAAARPFITHHNALDMQLYMRIAIELHLKRLIVGGLEKVYEIGRVYRNEGISTRHNPEFTMIELYEAYADYKDIMALTENMIAHIAEEVLGTHVIQYQGHTVDLTPQWRRVSMVDAVKEVTGVDFGVHMSDEEAHRLAKEHKVPVEPHMTFGHILNAFFEQFVEETLIQPTFVYGHPVEISPLAKKNEEDPRFTDRFELFIVAREHANAFSELNDPIDQRQRFEAQLLEREQGNDEAHEMDEDFIRALEYGMPPTGGLGIGVDRLVMLLTDSASIRDVLLFPHMRNTAVE</sequence>
<proteinExistence type="inferred from homology"/>
<evidence type="ECO:0000256" key="1">
    <source>
        <dbReference type="ARBA" id="ARBA00004496"/>
    </source>
</evidence>
<feature type="binding site" evidence="13">
    <location>
        <position position="404"/>
    </location>
    <ligand>
        <name>Mg(2+)</name>
        <dbReference type="ChEBI" id="CHEBI:18420"/>
        <label>1</label>
    </ligand>
</feature>
<evidence type="ECO:0000256" key="10">
    <source>
        <dbReference type="ARBA" id="ARBA00022917"/>
    </source>
</evidence>
<evidence type="ECO:0000256" key="12">
    <source>
        <dbReference type="ARBA" id="ARBA00048573"/>
    </source>
</evidence>
<accession>A0ABU7VY63</accession>
<evidence type="ECO:0000256" key="2">
    <source>
        <dbReference type="ARBA" id="ARBA00008226"/>
    </source>
</evidence>
<evidence type="ECO:0000313" key="17">
    <source>
        <dbReference type="Proteomes" id="UP001306950"/>
    </source>
</evidence>
<name>A0ABU7VY63_9BACL</name>
<evidence type="ECO:0000259" key="15">
    <source>
        <dbReference type="PROSITE" id="PS50862"/>
    </source>
</evidence>
<feature type="binding site" evidence="13">
    <location>
        <position position="404"/>
    </location>
    <ligand>
        <name>Mg(2+)</name>
        <dbReference type="ChEBI" id="CHEBI:18420"/>
        <label>2</label>
    </ligand>
</feature>
<comment type="similarity">
    <text evidence="2 13">Belongs to the class-II aminoacyl-tRNA synthetase family.</text>
</comment>
<comment type="catalytic activity">
    <reaction evidence="12 13 14">
        <text>tRNA(Lys) + L-lysine + ATP = L-lysyl-tRNA(Lys) + AMP + diphosphate</text>
        <dbReference type="Rhea" id="RHEA:20792"/>
        <dbReference type="Rhea" id="RHEA-COMP:9696"/>
        <dbReference type="Rhea" id="RHEA-COMP:9697"/>
        <dbReference type="ChEBI" id="CHEBI:30616"/>
        <dbReference type="ChEBI" id="CHEBI:32551"/>
        <dbReference type="ChEBI" id="CHEBI:33019"/>
        <dbReference type="ChEBI" id="CHEBI:78442"/>
        <dbReference type="ChEBI" id="CHEBI:78529"/>
        <dbReference type="ChEBI" id="CHEBI:456215"/>
        <dbReference type="EC" id="6.1.1.6"/>
    </reaction>
</comment>
<dbReference type="NCBIfam" id="TIGR00499">
    <property type="entry name" value="lysS_bact"/>
    <property type="match status" value="1"/>
</dbReference>
<dbReference type="NCBIfam" id="NF001756">
    <property type="entry name" value="PRK00484.1"/>
    <property type="match status" value="1"/>
</dbReference>
<evidence type="ECO:0000256" key="6">
    <source>
        <dbReference type="ARBA" id="ARBA00022723"/>
    </source>
</evidence>
<evidence type="ECO:0000256" key="4">
    <source>
        <dbReference type="ARBA" id="ARBA00022490"/>
    </source>
</evidence>
<dbReference type="Pfam" id="PF01336">
    <property type="entry name" value="tRNA_anti-codon"/>
    <property type="match status" value="1"/>
</dbReference>
<comment type="subcellular location">
    <subcellularLocation>
        <location evidence="1 13">Cytoplasm</location>
    </subcellularLocation>
</comment>
<evidence type="ECO:0000256" key="3">
    <source>
        <dbReference type="ARBA" id="ARBA00011738"/>
    </source>
</evidence>
<organism evidence="16 17">
    <name type="scientific">Paenibacillus haidiansis</name>
    <dbReference type="NCBI Taxonomy" id="1574488"/>
    <lineage>
        <taxon>Bacteria</taxon>
        <taxon>Bacillati</taxon>
        <taxon>Bacillota</taxon>
        <taxon>Bacilli</taxon>
        <taxon>Bacillales</taxon>
        <taxon>Paenibacillaceae</taxon>
        <taxon>Paenibacillus</taxon>
    </lineage>
</organism>
<dbReference type="InterPro" id="IPR034762">
    <property type="entry name" value="Lys-tRNA-ligase_II_bac/euk"/>
</dbReference>
<dbReference type="InterPro" id="IPR044136">
    <property type="entry name" value="Lys-tRNA-ligase_II_N"/>
</dbReference>
<comment type="cofactor">
    <cofactor evidence="13 14">
        <name>Mg(2+)</name>
        <dbReference type="ChEBI" id="CHEBI:18420"/>
    </cofactor>
    <text evidence="13 14">Binds 3 Mg(2+) ions per subunit.</text>
</comment>
<evidence type="ECO:0000256" key="13">
    <source>
        <dbReference type="HAMAP-Rule" id="MF_00252"/>
    </source>
</evidence>
<keyword evidence="17" id="KW-1185">Reference proteome</keyword>
<evidence type="ECO:0000256" key="7">
    <source>
        <dbReference type="ARBA" id="ARBA00022741"/>
    </source>
</evidence>